<dbReference type="InterPro" id="IPR005758">
    <property type="entry name" value="UDP-N-AcMur_Ala_ligase_MurC"/>
</dbReference>
<keyword evidence="5 14" id="KW-0436">Ligase</keyword>
<evidence type="ECO:0000256" key="10">
    <source>
        <dbReference type="ARBA" id="ARBA00022984"/>
    </source>
</evidence>
<keyword evidence="12 14" id="KW-0961">Cell wall biogenesis/degradation</keyword>
<keyword evidence="11 14" id="KW-0131">Cell cycle</keyword>
<dbReference type="AlphaFoldDB" id="A0AAW9PVJ4"/>
<keyword evidence="19" id="KW-1185">Reference proteome</keyword>
<keyword evidence="9 14" id="KW-0133">Cell shape</keyword>
<evidence type="ECO:0000256" key="12">
    <source>
        <dbReference type="ARBA" id="ARBA00023316"/>
    </source>
</evidence>
<accession>A0AAW9PVJ4</accession>
<dbReference type="GO" id="GO:0005524">
    <property type="term" value="F:ATP binding"/>
    <property type="evidence" value="ECO:0007669"/>
    <property type="project" value="UniProtKB-UniRule"/>
</dbReference>
<keyword evidence="8 14" id="KW-0067">ATP-binding</keyword>
<dbReference type="EC" id="6.3.2.8" evidence="3 14"/>
<reference evidence="18" key="1">
    <citation type="submission" date="2024-01" db="EMBL/GenBank/DDBJ databases">
        <title>Bank of Algae and Cyanobacteria of the Azores (BACA) strain genomes.</title>
        <authorList>
            <person name="Luz R."/>
            <person name="Cordeiro R."/>
            <person name="Fonseca A."/>
            <person name="Goncalves V."/>
        </authorList>
    </citation>
    <scope>NUCLEOTIDE SEQUENCE</scope>
    <source>
        <strain evidence="18">BACA0141</strain>
    </source>
</reference>
<evidence type="ECO:0000259" key="16">
    <source>
        <dbReference type="Pfam" id="PF02875"/>
    </source>
</evidence>
<dbReference type="GO" id="GO:0051301">
    <property type="term" value="P:cell division"/>
    <property type="evidence" value="ECO:0007669"/>
    <property type="project" value="UniProtKB-KW"/>
</dbReference>
<dbReference type="GO" id="GO:0008763">
    <property type="term" value="F:UDP-N-acetylmuramate-L-alanine ligase activity"/>
    <property type="evidence" value="ECO:0007669"/>
    <property type="project" value="UniProtKB-UniRule"/>
</dbReference>
<keyword evidence="4 14" id="KW-0963">Cytoplasm</keyword>
<evidence type="ECO:0000259" key="15">
    <source>
        <dbReference type="Pfam" id="PF01225"/>
    </source>
</evidence>
<feature type="domain" description="Mur ligase C-terminal" evidence="16">
    <location>
        <begin position="311"/>
        <end position="440"/>
    </location>
</feature>
<feature type="domain" description="Mur ligase N-terminal catalytic" evidence="15">
    <location>
        <begin position="12"/>
        <end position="111"/>
    </location>
</feature>
<dbReference type="InterPro" id="IPR004101">
    <property type="entry name" value="Mur_ligase_C"/>
</dbReference>
<evidence type="ECO:0000256" key="7">
    <source>
        <dbReference type="ARBA" id="ARBA00022741"/>
    </source>
</evidence>
<evidence type="ECO:0000256" key="5">
    <source>
        <dbReference type="ARBA" id="ARBA00022598"/>
    </source>
</evidence>
<comment type="caution">
    <text evidence="18">The sequence shown here is derived from an EMBL/GenBank/DDBJ whole genome shotgun (WGS) entry which is preliminary data.</text>
</comment>
<dbReference type="InterPro" id="IPR000713">
    <property type="entry name" value="Mur_ligase_N"/>
</dbReference>
<dbReference type="InterPro" id="IPR013221">
    <property type="entry name" value="Mur_ligase_cen"/>
</dbReference>
<dbReference type="SUPFAM" id="SSF51984">
    <property type="entry name" value="MurCD N-terminal domain"/>
    <property type="match status" value="1"/>
</dbReference>
<dbReference type="Proteomes" id="UP001333818">
    <property type="component" value="Unassembled WGS sequence"/>
</dbReference>
<keyword evidence="6 14" id="KW-0132">Cell division</keyword>
<dbReference type="GO" id="GO:0009252">
    <property type="term" value="P:peptidoglycan biosynthetic process"/>
    <property type="evidence" value="ECO:0007669"/>
    <property type="project" value="UniProtKB-UniRule"/>
</dbReference>
<dbReference type="GO" id="GO:0071555">
    <property type="term" value="P:cell wall organization"/>
    <property type="evidence" value="ECO:0007669"/>
    <property type="project" value="UniProtKB-KW"/>
</dbReference>
<evidence type="ECO:0000256" key="1">
    <source>
        <dbReference type="ARBA" id="ARBA00004496"/>
    </source>
</evidence>
<keyword evidence="7 14" id="KW-0547">Nucleotide-binding</keyword>
<evidence type="ECO:0000256" key="9">
    <source>
        <dbReference type="ARBA" id="ARBA00022960"/>
    </source>
</evidence>
<gene>
    <name evidence="14 18" type="primary">murC</name>
    <name evidence="18" type="ORF">V2H45_00010</name>
</gene>
<dbReference type="SUPFAM" id="SSF53244">
    <property type="entry name" value="MurD-like peptide ligases, peptide-binding domain"/>
    <property type="match status" value="1"/>
</dbReference>
<dbReference type="EMBL" id="JAZBJZ010000001">
    <property type="protein sequence ID" value="MEE3715120.1"/>
    <property type="molecule type" value="Genomic_DNA"/>
</dbReference>
<dbReference type="Pfam" id="PF02875">
    <property type="entry name" value="Mur_ligase_C"/>
    <property type="match status" value="1"/>
</dbReference>
<dbReference type="NCBIfam" id="TIGR01082">
    <property type="entry name" value="murC"/>
    <property type="match status" value="1"/>
</dbReference>
<feature type="domain" description="Mur ligase central" evidence="17">
    <location>
        <begin position="116"/>
        <end position="289"/>
    </location>
</feature>
<evidence type="ECO:0000256" key="4">
    <source>
        <dbReference type="ARBA" id="ARBA00022490"/>
    </source>
</evidence>
<evidence type="ECO:0000313" key="19">
    <source>
        <dbReference type="Proteomes" id="UP001333818"/>
    </source>
</evidence>
<dbReference type="Pfam" id="PF01225">
    <property type="entry name" value="Mur_ligase"/>
    <property type="match status" value="1"/>
</dbReference>
<keyword evidence="10 14" id="KW-0573">Peptidoglycan synthesis</keyword>
<dbReference type="InterPro" id="IPR036615">
    <property type="entry name" value="Mur_ligase_C_dom_sf"/>
</dbReference>
<organism evidence="18 19">
    <name type="scientific">Tumidithrix elongata BACA0141</name>
    <dbReference type="NCBI Taxonomy" id="2716417"/>
    <lineage>
        <taxon>Bacteria</taxon>
        <taxon>Bacillati</taxon>
        <taxon>Cyanobacteriota</taxon>
        <taxon>Cyanophyceae</taxon>
        <taxon>Pseudanabaenales</taxon>
        <taxon>Pseudanabaenaceae</taxon>
        <taxon>Tumidithrix</taxon>
        <taxon>Tumidithrix elongata</taxon>
    </lineage>
</organism>
<sequence length="460" mass="49603">MLSPVDFSGRPFHFIGIGGIGMSAIAHILVKQGFSVSGSDLNTNRVTAQLQELGVNIFQGHHAQNIDPKHPPQVVCSTAIGQQNPEFQAATLLGLPILHRSDLLAALIGRYKSIAVAGTHGKTTTSSLVSYLFLKANLDPTIIVGGEVGAWQGNARLGLGAYLVAEADESDGSLVKFAPHVGVITNIELDHPDHYDSVEQVIAIFQEFAQRCQVVVGCLDCPNVRSHIQSDITYSLSDPKADYTVTEVEYLAGNTKAVVLEKGKPLGQISLQILGQHNLSNALAAIAVARYVGIEWADIEAALPEFIGANRRFEVKGRQDGIIFVDDYAHHPSEILATLASAKRQSQSKVIAIFQPHRYSRTTRFLTEFSQAFGDADRVIVTDIYAAGERNETNITGREVADAIATFHPDVHYQDSLSAVQSFLVKNLKAGDLAIFLGAGNLNQIIAPTIQAMAAYCPSK</sequence>
<comment type="subcellular location">
    <subcellularLocation>
        <location evidence="1 14">Cytoplasm</location>
    </subcellularLocation>
</comment>
<dbReference type="GO" id="GO:0008360">
    <property type="term" value="P:regulation of cell shape"/>
    <property type="evidence" value="ECO:0007669"/>
    <property type="project" value="UniProtKB-KW"/>
</dbReference>
<dbReference type="Gene3D" id="3.40.1190.10">
    <property type="entry name" value="Mur-like, catalytic domain"/>
    <property type="match status" value="1"/>
</dbReference>
<evidence type="ECO:0000256" key="13">
    <source>
        <dbReference type="ARBA" id="ARBA00047833"/>
    </source>
</evidence>
<evidence type="ECO:0000259" key="17">
    <source>
        <dbReference type="Pfam" id="PF08245"/>
    </source>
</evidence>
<evidence type="ECO:0000256" key="2">
    <source>
        <dbReference type="ARBA" id="ARBA00004752"/>
    </source>
</evidence>
<comment type="pathway">
    <text evidence="2 14">Cell wall biogenesis; peptidoglycan biosynthesis.</text>
</comment>
<proteinExistence type="inferred from homology"/>
<comment type="similarity">
    <text evidence="14">Belongs to the MurCDEF family.</text>
</comment>
<dbReference type="PANTHER" id="PTHR43445:SF3">
    <property type="entry name" value="UDP-N-ACETYLMURAMATE--L-ALANINE LIGASE"/>
    <property type="match status" value="1"/>
</dbReference>
<feature type="binding site" evidence="14">
    <location>
        <begin position="118"/>
        <end position="124"/>
    </location>
    <ligand>
        <name>ATP</name>
        <dbReference type="ChEBI" id="CHEBI:30616"/>
    </ligand>
</feature>
<protein>
    <recommendedName>
        <fullName evidence="3 14">UDP-N-acetylmuramate--L-alanine ligase</fullName>
        <ecNumber evidence="3 14">6.3.2.8</ecNumber>
    </recommendedName>
    <alternativeName>
        <fullName evidence="14">UDP-N-acetylmuramoyl-L-alanine synthetase</fullName>
    </alternativeName>
</protein>
<dbReference type="SUPFAM" id="SSF53623">
    <property type="entry name" value="MurD-like peptide ligases, catalytic domain"/>
    <property type="match status" value="1"/>
</dbReference>
<dbReference type="Pfam" id="PF08245">
    <property type="entry name" value="Mur_ligase_M"/>
    <property type="match status" value="1"/>
</dbReference>
<evidence type="ECO:0000256" key="6">
    <source>
        <dbReference type="ARBA" id="ARBA00022618"/>
    </source>
</evidence>
<dbReference type="Gene3D" id="3.90.190.20">
    <property type="entry name" value="Mur ligase, C-terminal domain"/>
    <property type="match status" value="1"/>
</dbReference>
<dbReference type="Gene3D" id="3.40.50.720">
    <property type="entry name" value="NAD(P)-binding Rossmann-like Domain"/>
    <property type="match status" value="1"/>
</dbReference>
<evidence type="ECO:0000313" key="18">
    <source>
        <dbReference type="EMBL" id="MEE3715120.1"/>
    </source>
</evidence>
<dbReference type="InterPro" id="IPR036565">
    <property type="entry name" value="Mur-like_cat_sf"/>
</dbReference>
<dbReference type="HAMAP" id="MF_00046">
    <property type="entry name" value="MurC"/>
    <property type="match status" value="1"/>
</dbReference>
<dbReference type="PANTHER" id="PTHR43445">
    <property type="entry name" value="UDP-N-ACETYLMURAMATE--L-ALANINE LIGASE-RELATED"/>
    <property type="match status" value="1"/>
</dbReference>
<evidence type="ECO:0000256" key="8">
    <source>
        <dbReference type="ARBA" id="ARBA00022840"/>
    </source>
</evidence>
<comment type="catalytic activity">
    <reaction evidence="13 14">
        <text>UDP-N-acetyl-alpha-D-muramate + L-alanine + ATP = UDP-N-acetyl-alpha-D-muramoyl-L-alanine + ADP + phosphate + H(+)</text>
        <dbReference type="Rhea" id="RHEA:23372"/>
        <dbReference type="ChEBI" id="CHEBI:15378"/>
        <dbReference type="ChEBI" id="CHEBI:30616"/>
        <dbReference type="ChEBI" id="CHEBI:43474"/>
        <dbReference type="ChEBI" id="CHEBI:57972"/>
        <dbReference type="ChEBI" id="CHEBI:70757"/>
        <dbReference type="ChEBI" id="CHEBI:83898"/>
        <dbReference type="ChEBI" id="CHEBI:456216"/>
        <dbReference type="EC" id="6.3.2.8"/>
    </reaction>
</comment>
<dbReference type="RefSeq" id="WP_330481542.1">
    <property type="nucleotide sequence ID" value="NZ_JAZBJZ010000001.1"/>
</dbReference>
<dbReference type="GO" id="GO:0005737">
    <property type="term" value="C:cytoplasm"/>
    <property type="evidence" value="ECO:0007669"/>
    <property type="project" value="UniProtKB-SubCell"/>
</dbReference>
<name>A0AAW9PVJ4_9CYAN</name>
<evidence type="ECO:0000256" key="3">
    <source>
        <dbReference type="ARBA" id="ARBA00012211"/>
    </source>
</evidence>
<comment type="function">
    <text evidence="14">Cell wall formation.</text>
</comment>
<evidence type="ECO:0000256" key="11">
    <source>
        <dbReference type="ARBA" id="ARBA00023306"/>
    </source>
</evidence>
<evidence type="ECO:0000256" key="14">
    <source>
        <dbReference type="HAMAP-Rule" id="MF_00046"/>
    </source>
</evidence>
<dbReference type="InterPro" id="IPR050061">
    <property type="entry name" value="MurCDEF_pg_biosynth"/>
</dbReference>